<reference evidence="7" key="1">
    <citation type="submission" date="2021-01" db="EMBL/GenBank/DDBJ databases">
        <title>Whole genome shotgun sequence of Rhizocola hellebori NBRC 109834.</title>
        <authorList>
            <person name="Komaki H."/>
            <person name="Tamura T."/>
        </authorList>
    </citation>
    <scope>NUCLEOTIDE SEQUENCE</scope>
    <source>
        <strain evidence="7">NBRC 109834</strain>
    </source>
</reference>
<dbReference type="InterPro" id="IPR014284">
    <property type="entry name" value="RNA_pol_sigma-70_dom"/>
</dbReference>
<proteinExistence type="inferred from homology"/>
<comment type="similarity">
    <text evidence="1">Belongs to the sigma-70 factor family. ECF subfamily.</text>
</comment>
<dbReference type="InterPro" id="IPR013325">
    <property type="entry name" value="RNA_pol_sigma_r2"/>
</dbReference>
<dbReference type="InterPro" id="IPR013324">
    <property type="entry name" value="RNA_pol_sigma_r3/r4-like"/>
</dbReference>
<dbReference type="InterPro" id="IPR013249">
    <property type="entry name" value="RNA_pol_sigma70_r4_t2"/>
</dbReference>
<sequence>MRKSEEAAYRELVTTRLDAWRRTAYLICRDWHRADDLVGQTIEKLYLRWRKLSEVRDIDAYVRGMLGRAWLDELRRPHRRELTVSQVRDIDATVEEDASDEVAARLGLSELLDRLAPRKRVILILRFYCDLSVEETADLLGITEGTVKSQTAKGLQTLRELATADFHEVGAEK</sequence>
<keyword evidence="2" id="KW-0805">Transcription regulation</keyword>
<dbReference type="GO" id="GO:0006352">
    <property type="term" value="P:DNA-templated transcription initiation"/>
    <property type="evidence" value="ECO:0007669"/>
    <property type="project" value="InterPro"/>
</dbReference>
<evidence type="ECO:0000256" key="1">
    <source>
        <dbReference type="ARBA" id="ARBA00010641"/>
    </source>
</evidence>
<keyword evidence="8" id="KW-1185">Reference proteome</keyword>
<dbReference type="SUPFAM" id="SSF88946">
    <property type="entry name" value="Sigma2 domain of RNA polymerase sigma factors"/>
    <property type="match status" value="1"/>
</dbReference>
<dbReference type="InterPro" id="IPR036388">
    <property type="entry name" value="WH-like_DNA-bd_sf"/>
</dbReference>
<dbReference type="InterPro" id="IPR039425">
    <property type="entry name" value="RNA_pol_sigma-70-like"/>
</dbReference>
<dbReference type="Proteomes" id="UP000612899">
    <property type="component" value="Unassembled WGS sequence"/>
</dbReference>
<keyword evidence="5" id="KW-0804">Transcription</keyword>
<dbReference type="RefSeq" id="WP_203913469.1">
    <property type="nucleotide sequence ID" value="NZ_BONY01000075.1"/>
</dbReference>
<protein>
    <submittedName>
        <fullName evidence="7">RNA polymerase sigma24 factor</fullName>
    </submittedName>
</protein>
<evidence type="ECO:0000259" key="6">
    <source>
        <dbReference type="Pfam" id="PF08281"/>
    </source>
</evidence>
<dbReference type="Pfam" id="PF08281">
    <property type="entry name" value="Sigma70_r4_2"/>
    <property type="match status" value="1"/>
</dbReference>
<dbReference type="CDD" id="cd06171">
    <property type="entry name" value="Sigma70_r4"/>
    <property type="match status" value="1"/>
</dbReference>
<organism evidence="7 8">
    <name type="scientific">Rhizocola hellebori</name>
    <dbReference type="NCBI Taxonomy" id="1392758"/>
    <lineage>
        <taxon>Bacteria</taxon>
        <taxon>Bacillati</taxon>
        <taxon>Actinomycetota</taxon>
        <taxon>Actinomycetes</taxon>
        <taxon>Micromonosporales</taxon>
        <taxon>Micromonosporaceae</taxon>
        <taxon>Rhizocola</taxon>
    </lineage>
</organism>
<evidence type="ECO:0000313" key="7">
    <source>
        <dbReference type="EMBL" id="GIH09737.1"/>
    </source>
</evidence>
<accession>A0A8J3QGP5</accession>
<gene>
    <name evidence="7" type="primary">rpoE_27</name>
    <name evidence="7" type="ORF">Rhe02_78040</name>
</gene>
<dbReference type="PANTHER" id="PTHR43133:SF50">
    <property type="entry name" value="ECF RNA POLYMERASE SIGMA FACTOR SIGM"/>
    <property type="match status" value="1"/>
</dbReference>
<evidence type="ECO:0000256" key="4">
    <source>
        <dbReference type="ARBA" id="ARBA00023125"/>
    </source>
</evidence>
<evidence type="ECO:0000256" key="5">
    <source>
        <dbReference type="ARBA" id="ARBA00023163"/>
    </source>
</evidence>
<dbReference type="Gene3D" id="1.10.1740.10">
    <property type="match status" value="1"/>
</dbReference>
<feature type="domain" description="RNA polymerase sigma factor 70 region 4 type 2" evidence="6">
    <location>
        <begin position="108"/>
        <end position="158"/>
    </location>
</feature>
<keyword evidence="4" id="KW-0238">DNA-binding</keyword>
<dbReference type="Gene3D" id="1.10.10.10">
    <property type="entry name" value="Winged helix-like DNA-binding domain superfamily/Winged helix DNA-binding domain"/>
    <property type="match status" value="1"/>
</dbReference>
<evidence type="ECO:0000256" key="3">
    <source>
        <dbReference type="ARBA" id="ARBA00023082"/>
    </source>
</evidence>
<evidence type="ECO:0000313" key="8">
    <source>
        <dbReference type="Proteomes" id="UP000612899"/>
    </source>
</evidence>
<comment type="caution">
    <text evidence="7">The sequence shown here is derived from an EMBL/GenBank/DDBJ whole genome shotgun (WGS) entry which is preliminary data.</text>
</comment>
<dbReference type="GO" id="GO:0016987">
    <property type="term" value="F:sigma factor activity"/>
    <property type="evidence" value="ECO:0007669"/>
    <property type="project" value="UniProtKB-KW"/>
</dbReference>
<dbReference type="PANTHER" id="PTHR43133">
    <property type="entry name" value="RNA POLYMERASE ECF-TYPE SIGMA FACTO"/>
    <property type="match status" value="1"/>
</dbReference>
<dbReference type="NCBIfam" id="TIGR02937">
    <property type="entry name" value="sigma70-ECF"/>
    <property type="match status" value="1"/>
</dbReference>
<dbReference type="SUPFAM" id="SSF88659">
    <property type="entry name" value="Sigma3 and sigma4 domains of RNA polymerase sigma factors"/>
    <property type="match status" value="1"/>
</dbReference>
<keyword evidence="3" id="KW-0731">Sigma factor</keyword>
<evidence type="ECO:0000256" key="2">
    <source>
        <dbReference type="ARBA" id="ARBA00023015"/>
    </source>
</evidence>
<name>A0A8J3QGP5_9ACTN</name>
<dbReference type="EMBL" id="BONY01000075">
    <property type="protein sequence ID" value="GIH09737.1"/>
    <property type="molecule type" value="Genomic_DNA"/>
</dbReference>
<dbReference type="AlphaFoldDB" id="A0A8J3QGP5"/>
<dbReference type="GO" id="GO:0003677">
    <property type="term" value="F:DNA binding"/>
    <property type="evidence" value="ECO:0007669"/>
    <property type="project" value="UniProtKB-KW"/>
</dbReference>